<sequence>MELKLRQALRTNDFELAFQPILDAGAMRTIGFEALLRWRDQTGTPISPAEFVPIAEDLGLMPELGEWVLRTACREAAAWDEELGIAVNVSPTQLRDRNFVEIVKRALADTRLPPHRLEIEITETAILTDVDLIRDVLEALRSLGVQVALDDFGTGFSSLALVKQLPLTRIKIDRSFVNSLDGTSRSTAVVRAVLSLCEGYGLTSTAEGVETPEQLAILIEHGCHNVQGFLTGRPMPASQASALLRGSRAEGEAPSESARGDRRRTA</sequence>
<name>A0ACD4NX57_9HYPH</name>
<organism evidence="1 2">
    <name type="scientific">Antarcticirhabdus aurantiaca</name>
    <dbReference type="NCBI Taxonomy" id="2606717"/>
    <lineage>
        <taxon>Bacteria</taxon>
        <taxon>Pseudomonadati</taxon>
        <taxon>Pseudomonadota</taxon>
        <taxon>Alphaproteobacteria</taxon>
        <taxon>Hyphomicrobiales</taxon>
        <taxon>Aurantimonadaceae</taxon>
        <taxon>Antarcticirhabdus</taxon>
    </lineage>
</organism>
<dbReference type="EMBL" id="CP113520">
    <property type="protein sequence ID" value="WAJ31316.1"/>
    <property type="molecule type" value="Genomic_DNA"/>
</dbReference>
<protein>
    <submittedName>
        <fullName evidence="1">EAL domain-containing protein</fullName>
    </submittedName>
</protein>
<proteinExistence type="predicted"/>
<keyword evidence="2" id="KW-1185">Reference proteome</keyword>
<dbReference type="Proteomes" id="UP001163223">
    <property type="component" value="Chromosome"/>
</dbReference>
<gene>
    <name evidence="1" type="ORF">OXU80_01465</name>
</gene>
<evidence type="ECO:0000313" key="1">
    <source>
        <dbReference type="EMBL" id="WAJ31316.1"/>
    </source>
</evidence>
<accession>A0ACD4NX57</accession>
<reference evidence="1" key="1">
    <citation type="submission" date="2022-11" db="EMBL/GenBank/DDBJ databases">
        <title>beta-Carotene-producing bacterium, Jeongeuplla avenae sp. nov., alleviates the salt stress of Arabidopsis seedlings.</title>
        <authorList>
            <person name="Jiang L."/>
            <person name="Lee J."/>
        </authorList>
    </citation>
    <scope>NUCLEOTIDE SEQUENCE</scope>
    <source>
        <strain evidence="1">DY_R2A_6</strain>
    </source>
</reference>
<evidence type="ECO:0000313" key="2">
    <source>
        <dbReference type="Proteomes" id="UP001163223"/>
    </source>
</evidence>